<feature type="region of interest" description="Disordered" evidence="3">
    <location>
        <begin position="1"/>
        <end position="112"/>
    </location>
</feature>
<dbReference type="SMART" id="SM00409">
    <property type="entry name" value="IG"/>
    <property type="match status" value="1"/>
</dbReference>
<keyword evidence="1" id="KW-0732">Signal</keyword>
<dbReference type="InterPro" id="IPR003598">
    <property type="entry name" value="Ig_sub2"/>
</dbReference>
<dbReference type="Pfam" id="PF07679">
    <property type="entry name" value="I-set"/>
    <property type="match status" value="1"/>
</dbReference>
<organism evidence="5 6">
    <name type="scientific">Porites evermanni</name>
    <dbReference type="NCBI Taxonomy" id="104178"/>
    <lineage>
        <taxon>Eukaryota</taxon>
        <taxon>Metazoa</taxon>
        <taxon>Cnidaria</taxon>
        <taxon>Anthozoa</taxon>
        <taxon>Hexacorallia</taxon>
        <taxon>Scleractinia</taxon>
        <taxon>Fungiina</taxon>
        <taxon>Poritidae</taxon>
        <taxon>Porites</taxon>
    </lineage>
</organism>
<dbReference type="Proteomes" id="UP001159427">
    <property type="component" value="Unassembled WGS sequence"/>
</dbReference>
<proteinExistence type="predicted"/>
<dbReference type="EMBL" id="CALNXI010002822">
    <property type="protein sequence ID" value="CAH3190941.1"/>
    <property type="molecule type" value="Genomic_DNA"/>
</dbReference>
<dbReference type="PANTHER" id="PTHR45080">
    <property type="entry name" value="CONTACTIN 5"/>
    <property type="match status" value="1"/>
</dbReference>
<dbReference type="InterPro" id="IPR013783">
    <property type="entry name" value="Ig-like_fold"/>
</dbReference>
<sequence>MSRRSPRISWPYWLKGTTWQEGTKGRERSSRSHGTTVKSGKSGITGPAPRGEKGDKGGTWPKGMPGATGGPGKTGKTGPKKSRGEKKDMRESQPKSMPGPTESPRKSISAPQVMMPPADQTRDEGHNMSFYCRAGGNPTPSVEWRLKGRKLLSGAKYLVREGELVVRNLNHNDTGQYTCATKNILGSSKASGNFTVRNKKNIF</sequence>
<evidence type="ECO:0000313" key="5">
    <source>
        <dbReference type="EMBL" id="CAH3190941.1"/>
    </source>
</evidence>
<name>A0ABN8SM01_9CNID</name>
<dbReference type="InterPro" id="IPR050958">
    <property type="entry name" value="Cell_Adh-Cytoskel_Orgn"/>
</dbReference>
<keyword evidence="6" id="KW-1185">Reference proteome</keyword>
<keyword evidence="2" id="KW-1015">Disulfide bond</keyword>
<dbReference type="InterPro" id="IPR003599">
    <property type="entry name" value="Ig_sub"/>
</dbReference>
<feature type="domain" description="Ig-like" evidence="4">
    <location>
        <begin position="111"/>
        <end position="195"/>
    </location>
</feature>
<evidence type="ECO:0000259" key="4">
    <source>
        <dbReference type="PROSITE" id="PS50835"/>
    </source>
</evidence>
<comment type="caution">
    <text evidence="5">The sequence shown here is derived from an EMBL/GenBank/DDBJ whole genome shotgun (WGS) entry which is preliminary data.</text>
</comment>
<dbReference type="SMART" id="SM00408">
    <property type="entry name" value="IGc2"/>
    <property type="match status" value="1"/>
</dbReference>
<reference evidence="5 6" key="1">
    <citation type="submission" date="2022-05" db="EMBL/GenBank/DDBJ databases">
        <authorList>
            <consortium name="Genoscope - CEA"/>
            <person name="William W."/>
        </authorList>
    </citation>
    <scope>NUCLEOTIDE SEQUENCE [LARGE SCALE GENOMIC DNA]</scope>
</reference>
<dbReference type="PANTHER" id="PTHR45080:SF8">
    <property type="entry name" value="IG-LIKE DOMAIN-CONTAINING PROTEIN"/>
    <property type="match status" value="1"/>
</dbReference>
<protein>
    <recommendedName>
        <fullName evidence="4">Ig-like domain-containing protein</fullName>
    </recommendedName>
</protein>
<gene>
    <name evidence="5" type="ORF">PEVE_00021092</name>
</gene>
<dbReference type="SUPFAM" id="SSF48726">
    <property type="entry name" value="Immunoglobulin"/>
    <property type="match status" value="1"/>
</dbReference>
<evidence type="ECO:0000313" key="6">
    <source>
        <dbReference type="Proteomes" id="UP001159427"/>
    </source>
</evidence>
<dbReference type="InterPro" id="IPR013098">
    <property type="entry name" value="Ig_I-set"/>
</dbReference>
<dbReference type="PROSITE" id="PS50835">
    <property type="entry name" value="IG_LIKE"/>
    <property type="match status" value="1"/>
</dbReference>
<feature type="compositionally biased region" description="Gly residues" evidence="3">
    <location>
        <begin position="66"/>
        <end position="75"/>
    </location>
</feature>
<accession>A0ABN8SM01</accession>
<dbReference type="InterPro" id="IPR007110">
    <property type="entry name" value="Ig-like_dom"/>
</dbReference>
<dbReference type="Gene3D" id="2.60.40.10">
    <property type="entry name" value="Immunoglobulins"/>
    <property type="match status" value="1"/>
</dbReference>
<feature type="non-terminal residue" evidence="5">
    <location>
        <position position="203"/>
    </location>
</feature>
<evidence type="ECO:0000256" key="2">
    <source>
        <dbReference type="ARBA" id="ARBA00023157"/>
    </source>
</evidence>
<dbReference type="InterPro" id="IPR036179">
    <property type="entry name" value="Ig-like_dom_sf"/>
</dbReference>
<evidence type="ECO:0000256" key="3">
    <source>
        <dbReference type="SAM" id="MobiDB-lite"/>
    </source>
</evidence>
<evidence type="ECO:0000256" key="1">
    <source>
        <dbReference type="ARBA" id="ARBA00022729"/>
    </source>
</evidence>